<dbReference type="Proteomes" id="UP001205843">
    <property type="component" value="Unassembled WGS sequence"/>
</dbReference>
<evidence type="ECO:0000256" key="2">
    <source>
        <dbReference type="ARBA" id="ARBA00023002"/>
    </source>
</evidence>
<dbReference type="InterPro" id="IPR020904">
    <property type="entry name" value="Sc_DH/Rdtase_CS"/>
</dbReference>
<dbReference type="PRINTS" id="PR00080">
    <property type="entry name" value="SDRFAMILY"/>
</dbReference>
<comment type="similarity">
    <text evidence="1">Belongs to the short-chain dehydrogenases/reductases (SDR) family.</text>
</comment>
<dbReference type="AlphaFoldDB" id="A0AAE3G0G1"/>
<dbReference type="InterPro" id="IPR057326">
    <property type="entry name" value="KR_dom"/>
</dbReference>
<evidence type="ECO:0000256" key="1">
    <source>
        <dbReference type="ARBA" id="ARBA00006484"/>
    </source>
</evidence>
<dbReference type="FunFam" id="3.40.50.720:FF:000084">
    <property type="entry name" value="Short-chain dehydrogenase reductase"/>
    <property type="match status" value="1"/>
</dbReference>
<dbReference type="Pfam" id="PF13561">
    <property type="entry name" value="adh_short_C2"/>
    <property type="match status" value="1"/>
</dbReference>
<dbReference type="PANTHER" id="PTHR43639:SF1">
    <property type="entry name" value="SHORT-CHAIN DEHYDROGENASE_REDUCTASE FAMILY PROTEIN"/>
    <property type="match status" value="1"/>
</dbReference>
<organism evidence="4 5">
    <name type="scientific">Natronocella acetinitrilica</name>
    <dbReference type="NCBI Taxonomy" id="414046"/>
    <lineage>
        <taxon>Bacteria</taxon>
        <taxon>Pseudomonadati</taxon>
        <taxon>Pseudomonadota</taxon>
        <taxon>Gammaproteobacteria</taxon>
        <taxon>Chromatiales</taxon>
        <taxon>Ectothiorhodospiraceae</taxon>
        <taxon>Natronocella</taxon>
    </lineage>
</organism>
<protein>
    <submittedName>
        <fullName evidence="4">3-oxoacyl-[acyl-carrier protein] reductase</fullName>
        <ecNumber evidence="4">1.1.1.100</ecNumber>
    </submittedName>
</protein>
<dbReference type="RefSeq" id="WP_253472811.1">
    <property type="nucleotide sequence ID" value="NZ_JALJXV010000001.1"/>
</dbReference>
<comment type="caution">
    <text evidence="4">The sequence shown here is derived from an EMBL/GenBank/DDBJ whole genome shotgun (WGS) entry which is preliminary data.</text>
</comment>
<evidence type="ECO:0000313" key="5">
    <source>
        <dbReference type="Proteomes" id="UP001205843"/>
    </source>
</evidence>
<dbReference type="InterPro" id="IPR002347">
    <property type="entry name" value="SDR_fam"/>
</dbReference>
<dbReference type="CDD" id="cd05233">
    <property type="entry name" value="SDR_c"/>
    <property type="match status" value="1"/>
</dbReference>
<gene>
    <name evidence="4" type="ORF">J2T57_000166</name>
</gene>
<evidence type="ECO:0000259" key="3">
    <source>
        <dbReference type="SMART" id="SM00822"/>
    </source>
</evidence>
<dbReference type="PRINTS" id="PR00081">
    <property type="entry name" value="GDHRDH"/>
</dbReference>
<evidence type="ECO:0000313" key="4">
    <source>
        <dbReference type="EMBL" id="MCP1673074.1"/>
    </source>
</evidence>
<dbReference type="Gene3D" id="3.40.50.720">
    <property type="entry name" value="NAD(P)-binding Rossmann-like Domain"/>
    <property type="match status" value="1"/>
</dbReference>
<dbReference type="EMBL" id="JALJXV010000001">
    <property type="protein sequence ID" value="MCP1673074.1"/>
    <property type="molecule type" value="Genomic_DNA"/>
</dbReference>
<reference evidence="4" key="1">
    <citation type="submission" date="2022-03" db="EMBL/GenBank/DDBJ databases">
        <title>Genomic Encyclopedia of Type Strains, Phase III (KMG-III): the genomes of soil and plant-associated and newly described type strains.</title>
        <authorList>
            <person name="Whitman W."/>
        </authorList>
    </citation>
    <scope>NUCLEOTIDE SEQUENCE</scope>
    <source>
        <strain evidence="4">ANL 6-2</strain>
    </source>
</reference>
<accession>A0AAE3G0G1</accession>
<name>A0AAE3G0G1_9GAMM</name>
<sequence>MAECGVSGLAGARVLVTGGGKGIGAAVVRGFAQAGARLVIHCYQSRQTAESLAQSIRDEGGDAHVVSGDLRLRGETERVVAEAVAVLGGLDVLVNNAGAMVGRKPLEEIDDEFLDAVLDLNLRPVVHACRAAAAALSVTGGCIINVSSISARTGGSPGSSIYSAAKAFVSTFTRSLARELADRGVRVNAVSPGTVTTDFHREYSTPEKLENTRRAIPLQRLGTAEDCVGSFLYLASPTLSGYVTGQVLEVNGGQLLA</sequence>
<feature type="domain" description="Ketoreductase" evidence="3">
    <location>
        <begin position="12"/>
        <end position="193"/>
    </location>
</feature>
<dbReference type="PROSITE" id="PS00061">
    <property type="entry name" value="ADH_SHORT"/>
    <property type="match status" value="1"/>
</dbReference>
<dbReference type="SMART" id="SM00822">
    <property type="entry name" value="PKS_KR"/>
    <property type="match status" value="1"/>
</dbReference>
<keyword evidence="2 4" id="KW-0560">Oxidoreductase</keyword>
<dbReference type="GO" id="GO:0004316">
    <property type="term" value="F:3-oxoacyl-[acyl-carrier-protein] reductase (NADPH) activity"/>
    <property type="evidence" value="ECO:0007669"/>
    <property type="project" value="UniProtKB-EC"/>
</dbReference>
<dbReference type="PANTHER" id="PTHR43639">
    <property type="entry name" value="OXIDOREDUCTASE, SHORT-CHAIN DEHYDROGENASE/REDUCTASE FAMILY (AFU_ORTHOLOGUE AFUA_5G02870)"/>
    <property type="match status" value="1"/>
</dbReference>
<dbReference type="SUPFAM" id="SSF51735">
    <property type="entry name" value="NAD(P)-binding Rossmann-fold domains"/>
    <property type="match status" value="1"/>
</dbReference>
<keyword evidence="5" id="KW-1185">Reference proteome</keyword>
<dbReference type="InterPro" id="IPR036291">
    <property type="entry name" value="NAD(P)-bd_dom_sf"/>
</dbReference>
<dbReference type="EC" id="1.1.1.100" evidence="4"/>
<proteinExistence type="inferred from homology"/>